<name>A0AAD3REE8_LATJO</name>
<reference evidence="1" key="1">
    <citation type="submission" date="2022-08" db="EMBL/GenBank/DDBJ databases">
        <title>Genome sequencing of akame (Lates japonicus).</title>
        <authorList>
            <person name="Hashiguchi Y."/>
            <person name="Takahashi H."/>
        </authorList>
    </citation>
    <scope>NUCLEOTIDE SEQUENCE</scope>
    <source>
        <strain evidence="1">Kochi</strain>
    </source>
</reference>
<proteinExistence type="predicted"/>
<keyword evidence="2" id="KW-1185">Reference proteome</keyword>
<comment type="caution">
    <text evidence="1">The sequence shown here is derived from an EMBL/GenBank/DDBJ whole genome shotgun (WGS) entry which is preliminary data.</text>
</comment>
<evidence type="ECO:0000313" key="2">
    <source>
        <dbReference type="Proteomes" id="UP001279410"/>
    </source>
</evidence>
<dbReference type="Proteomes" id="UP001279410">
    <property type="component" value="Unassembled WGS sequence"/>
</dbReference>
<sequence length="119" mass="13668">MQECYKKAAEFNGTGRLNNMRYTIEKHVHDSKNVMYELAKDVMLIHLNDLKMYILEELERTLKESIELSLKTDDHSIPDFSTAFDMVRRHYNELKSSQDEEVSLTGADSPGPAAALVDM</sequence>
<evidence type="ECO:0000313" key="1">
    <source>
        <dbReference type="EMBL" id="GLD64830.1"/>
    </source>
</evidence>
<dbReference type="EMBL" id="BRZM01005612">
    <property type="protein sequence ID" value="GLD64830.1"/>
    <property type="molecule type" value="Genomic_DNA"/>
</dbReference>
<gene>
    <name evidence="1" type="ORF">AKAME5_002928500</name>
</gene>
<protein>
    <submittedName>
        <fullName evidence="1">Nuclear GTPase SLIP-GC-like protein</fullName>
    </submittedName>
</protein>
<dbReference type="AlphaFoldDB" id="A0AAD3REE8"/>
<accession>A0AAD3REE8</accession>
<organism evidence="1 2">
    <name type="scientific">Lates japonicus</name>
    <name type="common">Japanese lates</name>
    <dbReference type="NCBI Taxonomy" id="270547"/>
    <lineage>
        <taxon>Eukaryota</taxon>
        <taxon>Metazoa</taxon>
        <taxon>Chordata</taxon>
        <taxon>Craniata</taxon>
        <taxon>Vertebrata</taxon>
        <taxon>Euteleostomi</taxon>
        <taxon>Actinopterygii</taxon>
        <taxon>Neopterygii</taxon>
        <taxon>Teleostei</taxon>
        <taxon>Neoteleostei</taxon>
        <taxon>Acanthomorphata</taxon>
        <taxon>Carangaria</taxon>
        <taxon>Carangaria incertae sedis</taxon>
        <taxon>Centropomidae</taxon>
        <taxon>Lates</taxon>
    </lineage>
</organism>